<dbReference type="Gene3D" id="3.30.565.10">
    <property type="entry name" value="Histidine kinase-like ATPase, C-terminal domain"/>
    <property type="match status" value="1"/>
</dbReference>
<accession>A0ABV2R450</accession>
<dbReference type="SMART" id="SM00387">
    <property type="entry name" value="HATPase_c"/>
    <property type="match status" value="1"/>
</dbReference>
<evidence type="ECO:0000256" key="3">
    <source>
        <dbReference type="ARBA" id="ARBA00022553"/>
    </source>
</evidence>
<dbReference type="EC" id="2.7.13.3" evidence="2"/>
<evidence type="ECO:0000256" key="1">
    <source>
        <dbReference type="ARBA" id="ARBA00000085"/>
    </source>
</evidence>
<evidence type="ECO:0000256" key="2">
    <source>
        <dbReference type="ARBA" id="ARBA00012438"/>
    </source>
</evidence>
<protein>
    <recommendedName>
        <fullName evidence="2">histidine kinase</fullName>
        <ecNumber evidence="2">2.7.13.3</ecNumber>
    </recommendedName>
</protein>
<keyword evidence="4" id="KW-0808">Transferase</keyword>
<reference evidence="9 10" key="1">
    <citation type="submission" date="2024-06" db="EMBL/GenBank/DDBJ databases">
        <title>Sorghum-associated microbial communities from plants grown in Nebraska, USA.</title>
        <authorList>
            <person name="Schachtman D."/>
        </authorList>
    </citation>
    <scope>NUCLEOTIDE SEQUENCE [LARGE SCALE GENOMIC DNA]</scope>
    <source>
        <strain evidence="9 10">3207</strain>
    </source>
</reference>
<keyword evidence="3" id="KW-0597">Phosphoprotein</keyword>
<comment type="caution">
    <text evidence="9">The sequence shown here is derived from an EMBL/GenBank/DDBJ whole genome shotgun (WGS) entry which is preliminary data.</text>
</comment>
<proteinExistence type="predicted"/>
<evidence type="ECO:0000256" key="4">
    <source>
        <dbReference type="ARBA" id="ARBA00022679"/>
    </source>
</evidence>
<evidence type="ECO:0000313" key="10">
    <source>
        <dbReference type="Proteomes" id="UP001549321"/>
    </source>
</evidence>
<evidence type="ECO:0000256" key="7">
    <source>
        <dbReference type="ARBA" id="ARBA00022840"/>
    </source>
</evidence>
<evidence type="ECO:0000256" key="6">
    <source>
        <dbReference type="ARBA" id="ARBA00022777"/>
    </source>
</evidence>
<comment type="catalytic activity">
    <reaction evidence="1">
        <text>ATP + protein L-histidine = ADP + protein N-phospho-L-histidine.</text>
        <dbReference type="EC" id="2.7.13.3"/>
    </reaction>
</comment>
<organism evidence="9 10">
    <name type="scientific">Kaistia defluvii</name>
    <dbReference type="NCBI Taxonomy" id="410841"/>
    <lineage>
        <taxon>Bacteria</taxon>
        <taxon>Pseudomonadati</taxon>
        <taxon>Pseudomonadota</taxon>
        <taxon>Alphaproteobacteria</taxon>
        <taxon>Hyphomicrobiales</taxon>
        <taxon>Kaistiaceae</taxon>
        <taxon>Kaistia</taxon>
    </lineage>
</organism>
<evidence type="ECO:0000259" key="8">
    <source>
        <dbReference type="SMART" id="SM00387"/>
    </source>
</evidence>
<dbReference type="SUPFAM" id="SSF55874">
    <property type="entry name" value="ATPase domain of HSP90 chaperone/DNA topoisomerase II/histidine kinase"/>
    <property type="match status" value="1"/>
</dbReference>
<dbReference type="GO" id="GO:0016301">
    <property type="term" value="F:kinase activity"/>
    <property type="evidence" value="ECO:0007669"/>
    <property type="project" value="UniProtKB-KW"/>
</dbReference>
<dbReference type="Proteomes" id="UP001549321">
    <property type="component" value="Unassembled WGS sequence"/>
</dbReference>
<gene>
    <name evidence="9" type="ORF">ABIE08_004008</name>
</gene>
<sequence>MSGASDVEVRNYFNQLCQSLGASMIADPDRLSIQVTVDDSRVTADVSVSLGLIVTELVINALKHAFPDERVGTIRVDYQSSGQDWTLSVVDDGIGMPSGDDAPKAGLGSGIVEALAKNMLGEIQVTNADPGTKVSISHVESAGIKADLPAAA</sequence>
<name>A0ABV2R450_9HYPH</name>
<dbReference type="InterPro" id="IPR036890">
    <property type="entry name" value="HATPase_C_sf"/>
</dbReference>
<keyword evidence="5" id="KW-0547">Nucleotide-binding</keyword>
<feature type="domain" description="Histidine kinase/HSP90-like ATPase" evidence="8">
    <location>
        <begin position="45"/>
        <end position="142"/>
    </location>
</feature>
<keyword evidence="10" id="KW-1185">Reference proteome</keyword>
<keyword evidence="7" id="KW-0067">ATP-binding</keyword>
<evidence type="ECO:0000256" key="5">
    <source>
        <dbReference type="ARBA" id="ARBA00022741"/>
    </source>
</evidence>
<dbReference type="PANTHER" id="PTHR41523:SF8">
    <property type="entry name" value="ETHYLENE RESPONSE SENSOR PROTEIN"/>
    <property type="match status" value="1"/>
</dbReference>
<dbReference type="Pfam" id="PF02518">
    <property type="entry name" value="HATPase_c"/>
    <property type="match status" value="1"/>
</dbReference>
<keyword evidence="6 9" id="KW-0418">Kinase</keyword>
<dbReference type="EMBL" id="JBEPSM010000003">
    <property type="protein sequence ID" value="MET4636057.1"/>
    <property type="molecule type" value="Genomic_DNA"/>
</dbReference>
<dbReference type="InterPro" id="IPR003594">
    <property type="entry name" value="HATPase_dom"/>
</dbReference>
<evidence type="ECO:0000313" key="9">
    <source>
        <dbReference type="EMBL" id="MET4636057.1"/>
    </source>
</evidence>
<dbReference type="PANTHER" id="PTHR41523">
    <property type="entry name" value="TWO-COMPONENT SYSTEM SENSOR PROTEIN"/>
    <property type="match status" value="1"/>
</dbReference>